<dbReference type="RefSeq" id="WP_012805501.1">
    <property type="nucleotide sequence ID" value="NC_013173.1"/>
</dbReference>
<reference evidence="1 2" key="1">
    <citation type="journal article" date="2009" name="Stand. Genomic Sci.">
        <title>Complete genome sequence of Desulfomicrobium baculatum type strain (X).</title>
        <authorList>
            <person name="Copeland A."/>
            <person name="Spring S."/>
            <person name="Goker M."/>
            <person name="Schneider S."/>
            <person name="Lapidus A."/>
            <person name="Del Rio T.G."/>
            <person name="Tice H."/>
            <person name="Cheng J.F."/>
            <person name="Chen F."/>
            <person name="Nolan M."/>
            <person name="Bruce D."/>
            <person name="Goodwin L."/>
            <person name="Pitluck S."/>
            <person name="Ivanova N."/>
            <person name="Mavrommatis K."/>
            <person name="Ovchinnikova G."/>
            <person name="Pati A."/>
            <person name="Chen A."/>
            <person name="Palaniappan K."/>
            <person name="Land M."/>
            <person name="Hauser L."/>
            <person name="Chang Y.J."/>
            <person name="Jeffries C.C."/>
            <person name="Meincke L."/>
            <person name="Sims D."/>
            <person name="Brettin T."/>
            <person name="Detter J.C."/>
            <person name="Han C."/>
            <person name="Chain P."/>
            <person name="Bristow J."/>
            <person name="Eisen J.A."/>
            <person name="Markowitz V."/>
            <person name="Hugenholtz P."/>
            <person name="Kyrpides N.C."/>
            <person name="Klenk H.P."/>
            <person name="Lucas S."/>
        </authorList>
    </citation>
    <scope>NUCLEOTIDE SEQUENCE [LARGE SCALE GENOMIC DNA]</scope>
    <source>
        <strain evidence="2">DSM 4028 / VKM B-1378 / X</strain>
    </source>
</reference>
<dbReference type="Gene3D" id="2.30.110.10">
    <property type="entry name" value="Electron Transport, Fmn-binding Protein, Chain A"/>
    <property type="match status" value="1"/>
</dbReference>
<protein>
    <submittedName>
        <fullName evidence="1">Pyridoxamine 5'-phosphate oxidase-related FMN-binding</fullName>
    </submittedName>
</protein>
<dbReference type="HOGENOM" id="CLU_067890_1_2_7"/>
<name>C7LUY2_DESBD</name>
<dbReference type="EMBL" id="CP001629">
    <property type="protein sequence ID" value="ACU88416.1"/>
    <property type="molecule type" value="Genomic_DNA"/>
</dbReference>
<dbReference type="eggNOG" id="COG3467">
    <property type="taxonomic scope" value="Bacteria"/>
</dbReference>
<dbReference type="PANTHER" id="PTHR34071">
    <property type="entry name" value="5-NITROIMIDAZOLE ANTIBIOTICS RESISTANCE PROTEIN, NIMA-FAMILY-RELATED PROTEIN-RELATED"/>
    <property type="match status" value="1"/>
</dbReference>
<dbReference type="Pfam" id="PF12900">
    <property type="entry name" value="Pyridox_ox_2"/>
    <property type="match status" value="1"/>
</dbReference>
<organism evidence="1 2">
    <name type="scientific">Desulfomicrobium baculatum (strain DSM 4028 / VKM B-1378 / X)</name>
    <name type="common">Desulfovibrio baculatus</name>
    <dbReference type="NCBI Taxonomy" id="525897"/>
    <lineage>
        <taxon>Bacteria</taxon>
        <taxon>Pseudomonadati</taxon>
        <taxon>Thermodesulfobacteriota</taxon>
        <taxon>Desulfovibrionia</taxon>
        <taxon>Desulfovibrionales</taxon>
        <taxon>Desulfomicrobiaceae</taxon>
        <taxon>Desulfomicrobium</taxon>
    </lineage>
</organism>
<sequence>MLNHSMRRKKNEVTDRQEMQGVIRASQVMRLALCLENEPYVVPMSFGYDGSALYFHCAAEGLKIDILRRNPRVCCLFEHGLAFDPNGESPCAWGFAYATVIVHGEAARITDPAEKLAALQVITDKYSTNGERVPADKAEKVEVWKIGILEMTGKRAG</sequence>
<dbReference type="Proteomes" id="UP000002216">
    <property type="component" value="Chromosome"/>
</dbReference>
<dbReference type="SUPFAM" id="SSF50475">
    <property type="entry name" value="FMN-binding split barrel"/>
    <property type="match status" value="1"/>
</dbReference>
<dbReference type="InterPro" id="IPR024747">
    <property type="entry name" value="Pyridox_Oxase-rel"/>
</dbReference>
<accession>C7LUY2</accession>
<dbReference type="PANTHER" id="PTHR34071:SF2">
    <property type="entry name" value="FLAVIN-NUCLEOTIDE-BINDING PROTEIN"/>
    <property type="match status" value="1"/>
</dbReference>
<dbReference type="STRING" id="525897.Dbac_0289"/>
<evidence type="ECO:0000313" key="2">
    <source>
        <dbReference type="Proteomes" id="UP000002216"/>
    </source>
</evidence>
<gene>
    <name evidence="1" type="ordered locus">Dbac_0289</name>
</gene>
<keyword evidence="2" id="KW-1185">Reference proteome</keyword>
<dbReference type="InterPro" id="IPR012349">
    <property type="entry name" value="Split_barrel_FMN-bd"/>
</dbReference>
<proteinExistence type="predicted"/>
<evidence type="ECO:0000313" key="1">
    <source>
        <dbReference type="EMBL" id="ACU88416.1"/>
    </source>
</evidence>
<dbReference type="KEGG" id="dba:Dbac_0289"/>
<dbReference type="OrthoDB" id="9794935at2"/>
<dbReference type="AlphaFoldDB" id="C7LUY2"/>